<dbReference type="SUPFAM" id="SSF51182">
    <property type="entry name" value="RmlC-like cupins"/>
    <property type="match status" value="1"/>
</dbReference>
<proteinExistence type="predicted"/>
<dbReference type="EMBL" id="JABEMB010000011">
    <property type="protein sequence ID" value="NNH04032.1"/>
    <property type="molecule type" value="Genomic_DNA"/>
</dbReference>
<organism evidence="1 2">
    <name type="scientific">Microbacterium ulmi</name>
    <dbReference type="NCBI Taxonomy" id="179095"/>
    <lineage>
        <taxon>Bacteria</taxon>
        <taxon>Bacillati</taxon>
        <taxon>Actinomycetota</taxon>
        <taxon>Actinomycetes</taxon>
        <taxon>Micrococcales</taxon>
        <taxon>Microbacteriaceae</taxon>
        <taxon>Microbacterium</taxon>
    </lineage>
</organism>
<dbReference type="Proteomes" id="UP000543598">
    <property type="component" value="Unassembled WGS sequence"/>
</dbReference>
<reference evidence="1 2" key="1">
    <citation type="submission" date="2020-05" db="EMBL/GenBank/DDBJ databases">
        <title>MicrobeNet Type strains.</title>
        <authorList>
            <person name="Nicholson A.C."/>
        </authorList>
    </citation>
    <scope>NUCLEOTIDE SEQUENCE [LARGE SCALE GENOMIC DNA]</scope>
    <source>
        <strain evidence="1 2">JCM 14282</strain>
    </source>
</reference>
<gene>
    <name evidence="1" type="ORF">HLA99_09250</name>
</gene>
<sequence>MAGHVGRIDAGESLDPTPYFDGQWRRLERRTIQAGSSVEFSADVEEYALFVITGAGEVETGDTRRALTPGTAVTIGLDSRVLVRVGEEPLDLFITTLCLRSGSGGGC</sequence>
<comment type="caution">
    <text evidence="1">The sequence shown here is derived from an EMBL/GenBank/DDBJ whole genome shotgun (WGS) entry which is preliminary data.</text>
</comment>
<accession>A0A7Y2Q169</accession>
<dbReference type="AlphaFoldDB" id="A0A7Y2Q169"/>
<evidence type="ECO:0008006" key="3">
    <source>
        <dbReference type="Google" id="ProtNLM"/>
    </source>
</evidence>
<keyword evidence="2" id="KW-1185">Reference proteome</keyword>
<dbReference type="InterPro" id="IPR011051">
    <property type="entry name" value="RmlC_Cupin_sf"/>
</dbReference>
<evidence type="ECO:0000313" key="1">
    <source>
        <dbReference type="EMBL" id="NNH04032.1"/>
    </source>
</evidence>
<name>A0A7Y2Q169_9MICO</name>
<protein>
    <recommendedName>
        <fullName evidence="3">Cupin domain-containing protein</fullName>
    </recommendedName>
</protein>
<evidence type="ECO:0000313" key="2">
    <source>
        <dbReference type="Proteomes" id="UP000543598"/>
    </source>
</evidence>
<dbReference type="RefSeq" id="WP_167036656.1">
    <property type="nucleotide sequence ID" value="NZ_BAAANA010000001.1"/>
</dbReference>